<evidence type="ECO:0000313" key="9">
    <source>
        <dbReference type="Proteomes" id="UP000321301"/>
    </source>
</evidence>
<dbReference type="PROSITE" id="PS50249">
    <property type="entry name" value="MPN"/>
    <property type="match status" value="1"/>
</dbReference>
<dbReference type="InterPro" id="IPR001405">
    <property type="entry name" value="UPF0758"/>
</dbReference>
<evidence type="ECO:0000256" key="4">
    <source>
        <dbReference type="ARBA" id="ARBA00022833"/>
    </source>
</evidence>
<dbReference type="InterPro" id="IPR020891">
    <property type="entry name" value="UPF0758_CS"/>
</dbReference>
<evidence type="ECO:0000259" key="7">
    <source>
        <dbReference type="PROSITE" id="PS50249"/>
    </source>
</evidence>
<keyword evidence="5" id="KW-0482">Metalloprotease</keyword>
<sequence length="224" mass="25834">MKRFNLLSEPTEMLYNQGKSAMTDYHIIAAIANILIDKAREILALANNKLSELAKWDMERWLKIEGIGYAKATAMVTSFELGRRRMFEQPDKKIKINCSQDVYNCMKPFLYDEVVEHFYIVLLNRNNQVLKLYKIISRSTNATLADPKLIFKKELDQLASGIILVHNHPSGNLRPSDADKRLTKRLTEAGNSLEMPVLNHLIFTDGTYLIFEDEGLLLVFIHRF</sequence>
<evidence type="ECO:0000256" key="6">
    <source>
        <dbReference type="RuleBase" id="RU003797"/>
    </source>
</evidence>
<feature type="domain" description="MPN" evidence="7">
    <location>
        <begin position="95"/>
        <end position="217"/>
    </location>
</feature>
<dbReference type="Pfam" id="PF04002">
    <property type="entry name" value="RadC"/>
    <property type="match status" value="1"/>
</dbReference>
<dbReference type="PROSITE" id="PS01302">
    <property type="entry name" value="UPF0758"/>
    <property type="match status" value="1"/>
</dbReference>
<name>A0A512CD87_9BACT</name>
<dbReference type="GO" id="GO:0008237">
    <property type="term" value="F:metallopeptidase activity"/>
    <property type="evidence" value="ECO:0007669"/>
    <property type="project" value="UniProtKB-KW"/>
</dbReference>
<accession>A0A512CD87</accession>
<dbReference type="Proteomes" id="UP000321301">
    <property type="component" value="Unassembled WGS sequence"/>
</dbReference>
<dbReference type="NCBIfam" id="TIGR00608">
    <property type="entry name" value="radc"/>
    <property type="match status" value="1"/>
</dbReference>
<keyword evidence="4" id="KW-0862">Zinc</keyword>
<dbReference type="CDD" id="cd08071">
    <property type="entry name" value="MPN_DUF2466"/>
    <property type="match status" value="1"/>
</dbReference>
<gene>
    <name evidence="8" type="primary">radC_2</name>
    <name evidence="8" type="ORF">CQA01_27120</name>
</gene>
<protein>
    <submittedName>
        <fullName evidence="8">DNA repair protein RadC</fullName>
    </submittedName>
</protein>
<evidence type="ECO:0000256" key="2">
    <source>
        <dbReference type="ARBA" id="ARBA00022723"/>
    </source>
</evidence>
<keyword evidence="3" id="KW-0378">Hydrolase</keyword>
<comment type="similarity">
    <text evidence="6">Belongs to the UPF0758 family.</text>
</comment>
<proteinExistence type="inferred from homology"/>
<evidence type="ECO:0000256" key="3">
    <source>
        <dbReference type="ARBA" id="ARBA00022801"/>
    </source>
</evidence>
<dbReference type="GO" id="GO:0046872">
    <property type="term" value="F:metal ion binding"/>
    <property type="evidence" value="ECO:0007669"/>
    <property type="project" value="UniProtKB-KW"/>
</dbReference>
<evidence type="ECO:0000313" key="8">
    <source>
        <dbReference type="EMBL" id="GEO22178.1"/>
    </source>
</evidence>
<dbReference type="InterPro" id="IPR037518">
    <property type="entry name" value="MPN"/>
</dbReference>
<organism evidence="8 9">
    <name type="scientific">Cyclobacterium qasimii</name>
    <dbReference type="NCBI Taxonomy" id="1350429"/>
    <lineage>
        <taxon>Bacteria</taxon>
        <taxon>Pseudomonadati</taxon>
        <taxon>Bacteroidota</taxon>
        <taxon>Cytophagia</taxon>
        <taxon>Cytophagales</taxon>
        <taxon>Cyclobacteriaceae</taxon>
        <taxon>Cyclobacterium</taxon>
    </lineage>
</organism>
<dbReference type="EMBL" id="BJYV01000013">
    <property type="protein sequence ID" value="GEO22178.1"/>
    <property type="molecule type" value="Genomic_DNA"/>
</dbReference>
<reference evidence="8 9" key="1">
    <citation type="submission" date="2019-07" db="EMBL/GenBank/DDBJ databases">
        <title>Whole genome shotgun sequence of Cyclobacterium qasimii NBRC 106168.</title>
        <authorList>
            <person name="Hosoyama A."/>
            <person name="Uohara A."/>
            <person name="Ohji S."/>
            <person name="Ichikawa N."/>
        </authorList>
    </citation>
    <scope>NUCLEOTIDE SEQUENCE [LARGE SCALE GENOMIC DNA]</scope>
    <source>
        <strain evidence="8 9">NBRC 106168</strain>
    </source>
</reference>
<keyword evidence="1" id="KW-0645">Protease</keyword>
<dbReference type="RefSeq" id="WP_040413632.1">
    <property type="nucleotide sequence ID" value="NZ_BJYV01000013.1"/>
</dbReference>
<comment type="caution">
    <text evidence="8">The sequence shown here is derived from an EMBL/GenBank/DDBJ whole genome shotgun (WGS) entry which is preliminary data.</text>
</comment>
<dbReference type="InterPro" id="IPR025657">
    <property type="entry name" value="RadC_JAB"/>
</dbReference>
<dbReference type="GO" id="GO:0006508">
    <property type="term" value="P:proteolysis"/>
    <property type="evidence" value="ECO:0007669"/>
    <property type="project" value="UniProtKB-KW"/>
</dbReference>
<evidence type="ECO:0000256" key="1">
    <source>
        <dbReference type="ARBA" id="ARBA00022670"/>
    </source>
</evidence>
<evidence type="ECO:0000256" key="5">
    <source>
        <dbReference type="ARBA" id="ARBA00023049"/>
    </source>
</evidence>
<keyword evidence="2" id="KW-0479">Metal-binding</keyword>
<dbReference type="PANTHER" id="PTHR30471">
    <property type="entry name" value="DNA REPAIR PROTEIN RADC"/>
    <property type="match status" value="1"/>
</dbReference>
<dbReference type="PANTHER" id="PTHR30471:SF3">
    <property type="entry name" value="UPF0758 PROTEIN YEES-RELATED"/>
    <property type="match status" value="1"/>
</dbReference>
<dbReference type="AlphaFoldDB" id="A0A512CD87"/>
<keyword evidence="9" id="KW-1185">Reference proteome</keyword>
<dbReference type="Gene3D" id="3.40.140.10">
    <property type="entry name" value="Cytidine Deaminase, domain 2"/>
    <property type="match status" value="1"/>
</dbReference>